<evidence type="ECO:0000256" key="1">
    <source>
        <dbReference type="SAM" id="Phobius"/>
    </source>
</evidence>
<feature type="transmembrane region" description="Helical" evidence="1">
    <location>
        <begin position="185"/>
        <end position="203"/>
    </location>
</feature>
<keyword evidence="1" id="KW-0812">Transmembrane</keyword>
<dbReference type="EMBL" id="CAJJDP010000212">
    <property type="protein sequence ID" value="CAD8215135.1"/>
    <property type="molecule type" value="Genomic_DNA"/>
</dbReference>
<comment type="caution">
    <text evidence="2">The sequence shown here is derived from an EMBL/GenBank/DDBJ whole genome shotgun (WGS) entry which is preliminary data.</text>
</comment>
<organism evidence="2 3">
    <name type="scientific">Paramecium octaurelia</name>
    <dbReference type="NCBI Taxonomy" id="43137"/>
    <lineage>
        <taxon>Eukaryota</taxon>
        <taxon>Sar</taxon>
        <taxon>Alveolata</taxon>
        <taxon>Ciliophora</taxon>
        <taxon>Intramacronucleata</taxon>
        <taxon>Oligohymenophorea</taxon>
        <taxon>Peniculida</taxon>
        <taxon>Parameciidae</taxon>
        <taxon>Paramecium</taxon>
    </lineage>
</organism>
<keyword evidence="1" id="KW-1133">Transmembrane helix</keyword>
<dbReference type="AlphaFoldDB" id="A0A8S1YL57"/>
<dbReference type="OrthoDB" id="10533370at2759"/>
<evidence type="ECO:0000313" key="3">
    <source>
        <dbReference type="Proteomes" id="UP000683925"/>
    </source>
</evidence>
<proteinExistence type="predicted"/>
<reference evidence="2" key="1">
    <citation type="submission" date="2021-01" db="EMBL/GenBank/DDBJ databases">
        <authorList>
            <consortium name="Genoscope - CEA"/>
            <person name="William W."/>
        </authorList>
    </citation>
    <scope>NUCLEOTIDE SEQUENCE</scope>
</reference>
<accession>A0A8S1YL57</accession>
<gene>
    <name evidence="2" type="ORF">POCTA_138.1.T2080004</name>
</gene>
<sequence length="227" mass="26753">MGGNDYSFESIMNSIIFNLFDAIKKEFEIRLNGLLNYENYKFYLTLTINTLNSTIKAEIIRTFRNQHLIEKINFIDEKFAIFQGINLNQIFIYDLRQEQEFYDPITEMNLLHDMTIQSYNSTHYICFNSSSDEAFLIEIGYEINFMEKDKPYDCKLIAENGVSKAEVLVTIQQEEINNDIHYKSIIILSIIVCIVIVLLIFVLRRQKLKKNNLKLFQPISLDQSKLQ</sequence>
<keyword evidence="1" id="KW-0472">Membrane</keyword>
<name>A0A8S1YL57_PAROT</name>
<evidence type="ECO:0000313" key="2">
    <source>
        <dbReference type="EMBL" id="CAD8215135.1"/>
    </source>
</evidence>
<dbReference type="OMA" id="DYNNTHY"/>
<protein>
    <submittedName>
        <fullName evidence="2">Uncharacterized protein</fullName>
    </submittedName>
</protein>
<keyword evidence="3" id="KW-1185">Reference proteome</keyword>
<dbReference type="Proteomes" id="UP000683925">
    <property type="component" value="Unassembled WGS sequence"/>
</dbReference>